<dbReference type="Pfam" id="PF14528">
    <property type="entry name" value="LAGLIDADG_3"/>
    <property type="match status" value="1"/>
</dbReference>
<dbReference type="PROSITE" id="PS50819">
    <property type="entry name" value="INTEIN_ENDONUCLEASE"/>
    <property type="match status" value="1"/>
</dbReference>
<sequence length="241" mass="28577">MGIKYKVNEDFFKKWSREMAYMLGYIYADGHLEDAPYIRGKYLRITSIDKDSIVNLRKLLNSDHKIVITPKIGNRKTHYLLRIGSHVIFNDLLKHGLYPKKSLTIKLPNVPEKYVGDFVRGYFDGDGCIHLEIHNKCIKCVRTIFTSGSNNYLVKLARLLTLKAEMTPRKLYNGTRAYQLRYNTRDSKKLFEFMYKNIKNQVFLERKYKMFLKYFNYRKERKNGKKSKNVIRYRDGLVAKG</sequence>
<reference evidence="2 3" key="1">
    <citation type="submission" date="2017-09" db="EMBL/GenBank/DDBJ databases">
        <title>Depth-based differentiation of microbial function through sediment-hosted aquifers and enrichment of novel symbionts in the deep terrestrial subsurface.</title>
        <authorList>
            <person name="Probst A.J."/>
            <person name="Ladd B."/>
            <person name="Jarett J.K."/>
            <person name="Geller-Mcgrath D.E."/>
            <person name="Sieber C.M."/>
            <person name="Emerson J.B."/>
            <person name="Anantharaman K."/>
            <person name="Thomas B.C."/>
            <person name="Malmstrom R."/>
            <person name="Stieglmeier M."/>
            <person name="Klingl A."/>
            <person name="Woyke T."/>
            <person name="Ryan C.M."/>
            <person name="Banfield J.F."/>
        </authorList>
    </citation>
    <scope>NUCLEOTIDE SEQUENCE [LARGE SCALE GENOMIC DNA]</scope>
    <source>
        <strain evidence="2">CG22_combo_CG10-13_8_21_14_all_36_13</strain>
    </source>
</reference>
<gene>
    <name evidence="2" type="ORF">COW81_00275</name>
</gene>
<dbReference type="InterPro" id="IPR004042">
    <property type="entry name" value="Intein_endonuc_central"/>
</dbReference>
<dbReference type="Gene3D" id="3.10.28.10">
    <property type="entry name" value="Homing endonucleases"/>
    <property type="match status" value="1"/>
</dbReference>
<evidence type="ECO:0000313" key="3">
    <source>
        <dbReference type="Proteomes" id="UP000231143"/>
    </source>
</evidence>
<evidence type="ECO:0000313" key="2">
    <source>
        <dbReference type="EMBL" id="PIP87427.1"/>
    </source>
</evidence>
<protein>
    <recommendedName>
        <fullName evidence="1">DOD-type homing endonuclease domain-containing protein</fullName>
    </recommendedName>
</protein>
<dbReference type="Proteomes" id="UP000231143">
    <property type="component" value="Unassembled WGS sequence"/>
</dbReference>
<dbReference type="InterPro" id="IPR006142">
    <property type="entry name" value="INTEIN"/>
</dbReference>
<organism evidence="2 3">
    <name type="scientific">Candidatus Campbellbacteria bacterium CG22_combo_CG10-13_8_21_14_all_36_13</name>
    <dbReference type="NCBI Taxonomy" id="1974529"/>
    <lineage>
        <taxon>Bacteria</taxon>
        <taxon>Candidatus Campbelliibacteriota</taxon>
    </lineage>
</organism>
<dbReference type="SUPFAM" id="SSF55608">
    <property type="entry name" value="Homing endonucleases"/>
    <property type="match status" value="2"/>
</dbReference>
<accession>A0A2H0DZ23</accession>
<name>A0A2H0DZ23_9BACT</name>
<dbReference type="InterPro" id="IPR004860">
    <property type="entry name" value="LAGLIDADG_dom"/>
</dbReference>
<evidence type="ECO:0000259" key="1">
    <source>
        <dbReference type="PROSITE" id="PS50819"/>
    </source>
</evidence>
<dbReference type="InterPro" id="IPR027434">
    <property type="entry name" value="Homing_endonucl"/>
</dbReference>
<proteinExistence type="predicted"/>
<feature type="domain" description="DOD-type homing endonuclease" evidence="1">
    <location>
        <begin position="22"/>
        <end position="160"/>
    </location>
</feature>
<dbReference type="GO" id="GO:0016539">
    <property type="term" value="P:intein-mediated protein splicing"/>
    <property type="evidence" value="ECO:0007669"/>
    <property type="project" value="InterPro"/>
</dbReference>
<dbReference type="GO" id="GO:0004519">
    <property type="term" value="F:endonuclease activity"/>
    <property type="evidence" value="ECO:0007669"/>
    <property type="project" value="InterPro"/>
</dbReference>
<dbReference type="AlphaFoldDB" id="A0A2H0DZ23"/>
<dbReference type="PRINTS" id="PR00379">
    <property type="entry name" value="INTEIN"/>
</dbReference>
<comment type="caution">
    <text evidence="2">The sequence shown here is derived from an EMBL/GenBank/DDBJ whole genome shotgun (WGS) entry which is preliminary data.</text>
</comment>
<dbReference type="EMBL" id="PCTT01000004">
    <property type="protein sequence ID" value="PIP87427.1"/>
    <property type="molecule type" value="Genomic_DNA"/>
</dbReference>